<dbReference type="Gene3D" id="1.20.1250.20">
    <property type="entry name" value="MFS general substrate transporter like domains"/>
    <property type="match status" value="2"/>
</dbReference>
<evidence type="ECO:0000256" key="4">
    <source>
        <dbReference type="ARBA" id="ARBA00023136"/>
    </source>
</evidence>
<dbReference type="PROSITE" id="PS50850">
    <property type="entry name" value="MFS"/>
    <property type="match status" value="1"/>
</dbReference>
<dbReference type="PANTHER" id="PTHR23508">
    <property type="entry name" value="CARBOXYLIC ACID TRANSPORTER PROTEIN HOMOLOG"/>
    <property type="match status" value="1"/>
</dbReference>
<sequence>MLAGQIIPLFGWRGVLILGGTVPLLMLPLLVWLMPESVRFMASSPKHADALRKVVERITGKSWTGTTIVDDDRPAIIKSPISNLFIEGRTLRTLLLWVAFFCSLFVFYLLTSWPTILGRGYDIVHASRIGAMVPLGGTVGAILMALLMDRVGPYRVLAVSYLGAAAIIGATGYLMGDIYQLAAAVFLIGFGVAGAQNGLNLVSATITLLPPALLV</sequence>
<dbReference type="GO" id="GO:0046943">
    <property type="term" value="F:carboxylic acid transmembrane transporter activity"/>
    <property type="evidence" value="ECO:0007669"/>
    <property type="project" value="TreeGrafter"/>
</dbReference>
<name>A0A653BD89_ECTOL</name>
<dbReference type="GO" id="GO:0005886">
    <property type="term" value="C:plasma membrane"/>
    <property type="evidence" value="ECO:0007669"/>
    <property type="project" value="TreeGrafter"/>
</dbReference>
<evidence type="ECO:0000256" key="3">
    <source>
        <dbReference type="ARBA" id="ARBA00022989"/>
    </source>
</evidence>
<reference evidence="7" key="1">
    <citation type="submission" date="2018-11" db="EMBL/GenBank/DDBJ databases">
        <authorList>
            <consortium name="Genoscope - CEA"/>
            <person name="William W."/>
        </authorList>
    </citation>
    <scope>NUCLEOTIDE SEQUENCE [LARGE SCALE GENOMIC DNA]</scope>
    <source>
        <strain evidence="7">T9AD</strain>
    </source>
</reference>
<dbReference type="InterPro" id="IPR036259">
    <property type="entry name" value="MFS_trans_sf"/>
</dbReference>
<evidence type="ECO:0000256" key="1">
    <source>
        <dbReference type="ARBA" id="ARBA00004141"/>
    </source>
</evidence>
<dbReference type="InterPro" id="IPR020846">
    <property type="entry name" value="MFS_dom"/>
</dbReference>
<feature type="transmembrane region" description="Helical" evidence="5">
    <location>
        <begin position="129"/>
        <end position="148"/>
    </location>
</feature>
<dbReference type="EMBL" id="LR130779">
    <property type="protein sequence ID" value="VDN66553.1"/>
    <property type="molecule type" value="Genomic_DNA"/>
</dbReference>
<dbReference type="SUPFAM" id="SSF103473">
    <property type="entry name" value="MFS general substrate transporter"/>
    <property type="match status" value="1"/>
</dbReference>
<evidence type="ECO:0000313" key="7">
    <source>
        <dbReference type="EMBL" id="VDN66553.1"/>
    </source>
</evidence>
<keyword evidence="3 5" id="KW-1133">Transmembrane helix</keyword>
<keyword evidence="4 5" id="KW-0472">Membrane</keyword>
<accession>A0A653BD89</accession>
<dbReference type="InterPro" id="IPR011701">
    <property type="entry name" value="MFS"/>
</dbReference>
<organism evidence="7">
    <name type="scientific">Ectopseudomonas oleovorans</name>
    <name type="common">Pseudomonas oleovorans</name>
    <dbReference type="NCBI Taxonomy" id="301"/>
    <lineage>
        <taxon>Bacteria</taxon>
        <taxon>Pseudomonadati</taxon>
        <taxon>Pseudomonadota</taxon>
        <taxon>Gammaproteobacteria</taxon>
        <taxon>Pseudomonadales</taxon>
        <taxon>Pseudomonadaceae</taxon>
        <taxon>Ectopseudomonas</taxon>
    </lineage>
</organism>
<evidence type="ECO:0000256" key="2">
    <source>
        <dbReference type="ARBA" id="ARBA00022692"/>
    </source>
</evidence>
<proteinExistence type="predicted"/>
<gene>
    <name evidence="7" type="ORF">POT9AD_5578</name>
</gene>
<feature type="transmembrane region" description="Helical" evidence="5">
    <location>
        <begin position="94"/>
        <end position="117"/>
    </location>
</feature>
<feature type="transmembrane region" description="Helical" evidence="5">
    <location>
        <begin position="154"/>
        <end position="174"/>
    </location>
</feature>
<dbReference type="AlphaFoldDB" id="A0A653BD89"/>
<evidence type="ECO:0000256" key="5">
    <source>
        <dbReference type="SAM" id="Phobius"/>
    </source>
</evidence>
<feature type="transmembrane region" description="Helical" evidence="5">
    <location>
        <begin position="12"/>
        <end position="34"/>
    </location>
</feature>
<dbReference type="Pfam" id="PF07690">
    <property type="entry name" value="MFS_1"/>
    <property type="match status" value="1"/>
</dbReference>
<keyword evidence="2 5" id="KW-0812">Transmembrane</keyword>
<dbReference type="PANTHER" id="PTHR23508:SF10">
    <property type="entry name" value="CARBOXYLIC ACID TRANSPORTER PROTEIN HOMOLOG"/>
    <property type="match status" value="1"/>
</dbReference>
<feature type="domain" description="Major facilitator superfamily (MFS) profile" evidence="6">
    <location>
        <begin position="1"/>
        <end position="215"/>
    </location>
</feature>
<evidence type="ECO:0000259" key="6">
    <source>
        <dbReference type="PROSITE" id="PS50850"/>
    </source>
</evidence>
<feature type="transmembrane region" description="Helical" evidence="5">
    <location>
        <begin position="181"/>
        <end position="209"/>
    </location>
</feature>
<protein>
    <submittedName>
        <fullName evidence="7">3-hydroxybenzoate transporter MhbT</fullName>
    </submittedName>
</protein>
<comment type="subcellular location">
    <subcellularLocation>
        <location evidence="1">Membrane</location>
        <topology evidence="1">Multi-pass membrane protein</topology>
    </subcellularLocation>
</comment>